<protein>
    <submittedName>
        <fullName evidence="1">Uncharacterized protein</fullName>
    </submittedName>
</protein>
<evidence type="ECO:0000313" key="1">
    <source>
        <dbReference type="EMBL" id="QUL99111.1"/>
    </source>
</evidence>
<reference evidence="1" key="2">
    <citation type="journal article" date="2023" name="Biology">
        <title>Prokaryotic Life Associated with Coal-Fire Gas Vents Revealed by Metagenomics.</title>
        <authorList>
            <person name="Kadnikov V.V."/>
            <person name="Mardanov A.V."/>
            <person name="Beletsky A.V."/>
            <person name="Karnachuk O.V."/>
            <person name="Ravin N.V."/>
        </authorList>
    </citation>
    <scope>NUCLEOTIDE SEQUENCE</scope>
    <source>
        <strain evidence="1">Bu02</strain>
    </source>
</reference>
<name>A0AAT9LDK3_9FIRM</name>
<proteinExistence type="predicted"/>
<reference evidence="1" key="1">
    <citation type="submission" date="2020-10" db="EMBL/GenBank/DDBJ databases">
        <authorList>
            <person name="Kadnikov V."/>
            <person name="Beletsky A.V."/>
            <person name="Mardanov A.V."/>
            <person name="Karnachuk O.V."/>
            <person name="Ravin N.V."/>
        </authorList>
    </citation>
    <scope>NUCLEOTIDE SEQUENCE</scope>
    <source>
        <strain evidence="1">Bu02</strain>
    </source>
</reference>
<organism evidence="1">
    <name type="scientific">Candidatus Fermentithermobacillus carboniphilus</name>
    <dbReference type="NCBI Taxonomy" id="3085328"/>
    <lineage>
        <taxon>Bacteria</taxon>
        <taxon>Bacillati</taxon>
        <taxon>Bacillota</taxon>
        <taxon>Candidatus Fermentithermobacillia</taxon>
        <taxon>Candidatus Fermentithermobacillales</taxon>
        <taxon>Candidatus Fermentithermobacillaceae</taxon>
        <taxon>Candidatus Fermentithermobacillus</taxon>
    </lineage>
</organism>
<sequence>MIDYVNGKAAELLLNKRPGGKVPPKKCMRLGGAKVAVSGVVAMMTRNFSELAGC</sequence>
<dbReference type="KEGG" id="fcz:IMF26_03320"/>
<gene>
    <name evidence="1" type="ORF">IMF26_03320</name>
</gene>
<dbReference type="EMBL" id="CP062796">
    <property type="protein sequence ID" value="QUL99111.1"/>
    <property type="molecule type" value="Genomic_DNA"/>
</dbReference>
<accession>A0AAT9LDK3</accession>
<dbReference type="AlphaFoldDB" id="A0AAT9LDK3"/>